<evidence type="ECO:0000313" key="1">
    <source>
        <dbReference type="Proteomes" id="UP000036681"/>
    </source>
</evidence>
<dbReference type="Proteomes" id="UP000036681">
    <property type="component" value="Unplaced"/>
</dbReference>
<accession>A0A0M3IH45</accession>
<protein>
    <submittedName>
        <fullName evidence="2">Secreted protein</fullName>
    </submittedName>
</protein>
<dbReference type="WBParaSite" id="ALUE_0001768801-mRNA-1">
    <property type="protein sequence ID" value="ALUE_0001768801-mRNA-1"/>
    <property type="gene ID" value="ALUE_0001768801"/>
</dbReference>
<sequence length="86" mass="9742">MFLVVFVRLRGDDRVSFSLAQICCSVVGENFLVEWVRNRDLHLPAEVIFAERLQVCSQQCSCCDLPFGMLTFHGQSDTCSRMAVPL</sequence>
<organism evidence="1 2">
    <name type="scientific">Ascaris lumbricoides</name>
    <name type="common">Giant roundworm</name>
    <dbReference type="NCBI Taxonomy" id="6252"/>
    <lineage>
        <taxon>Eukaryota</taxon>
        <taxon>Metazoa</taxon>
        <taxon>Ecdysozoa</taxon>
        <taxon>Nematoda</taxon>
        <taxon>Chromadorea</taxon>
        <taxon>Rhabditida</taxon>
        <taxon>Spirurina</taxon>
        <taxon>Ascaridomorpha</taxon>
        <taxon>Ascaridoidea</taxon>
        <taxon>Ascarididae</taxon>
        <taxon>Ascaris</taxon>
    </lineage>
</organism>
<name>A0A0M3IH45_ASCLU</name>
<reference evidence="2" key="1">
    <citation type="submission" date="2017-02" db="UniProtKB">
        <authorList>
            <consortium name="WormBaseParasite"/>
        </authorList>
    </citation>
    <scope>IDENTIFICATION</scope>
</reference>
<evidence type="ECO:0000313" key="2">
    <source>
        <dbReference type="WBParaSite" id="ALUE_0001768801-mRNA-1"/>
    </source>
</evidence>
<keyword evidence="1" id="KW-1185">Reference proteome</keyword>
<proteinExistence type="predicted"/>
<dbReference type="AlphaFoldDB" id="A0A0M3IH45"/>